<dbReference type="EMBL" id="BJUZ01000001">
    <property type="protein sequence ID" value="GEK92373.1"/>
    <property type="molecule type" value="Genomic_DNA"/>
</dbReference>
<dbReference type="OrthoDB" id="9955at2"/>
<dbReference type="SUPFAM" id="SSF53474">
    <property type="entry name" value="alpha/beta-Hydrolases"/>
    <property type="match status" value="1"/>
</dbReference>
<dbReference type="PANTHER" id="PTHR34853:SF1">
    <property type="entry name" value="LIPASE 5"/>
    <property type="match status" value="1"/>
</dbReference>
<dbReference type="Gene3D" id="3.40.50.1820">
    <property type="entry name" value="alpha/beta hydrolase"/>
    <property type="match status" value="2"/>
</dbReference>
<gene>
    <name evidence="2" type="ORF">GWA01_01430</name>
</gene>
<organism evidence="2 3">
    <name type="scientific">Gluconobacter wancherniae NBRC 103581</name>
    <dbReference type="NCBI Taxonomy" id="656744"/>
    <lineage>
        <taxon>Bacteria</taxon>
        <taxon>Pseudomonadati</taxon>
        <taxon>Pseudomonadota</taxon>
        <taxon>Alphaproteobacteria</taxon>
        <taxon>Acetobacterales</taxon>
        <taxon>Acetobacteraceae</taxon>
        <taxon>Gluconobacter</taxon>
    </lineage>
</organism>
<feature type="chain" id="PRO_5022144976" evidence="1">
    <location>
        <begin position="24"/>
        <end position="402"/>
    </location>
</feature>
<comment type="caution">
    <text evidence="2">The sequence shown here is derived from an EMBL/GenBank/DDBJ whole genome shotgun (WGS) entry which is preliminary data.</text>
</comment>
<protein>
    <submittedName>
        <fullName evidence="2">Lipase</fullName>
    </submittedName>
</protein>
<dbReference type="Proteomes" id="UP000321230">
    <property type="component" value="Unassembled WGS sequence"/>
</dbReference>
<evidence type="ECO:0000313" key="3">
    <source>
        <dbReference type="Proteomes" id="UP000321230"/>
    </source>
</evidence>
<dbReference type="PROSITE" id="PS51257">
    <property type="entry name" value="PROKAR_LIPOPROTEIN"/>
    <property type="match status" value="1"/>
</dbReference>
<evidence type="ECO:0000256" key="1">
    <source>
        <dbReference type="SAM" id="SignalP"/>
    </source>
</evidence>
<dbReference type="RefSeq" id="WP_146793050.1">
    <property type="nucleotide sequence ID" value="NZ_BARC01000005.1"/>
</dbReference>
<dbReference type="InterPro" id="IPR005152">
    <property type="entry name" value="Lipase_secreted"/>
</dbReference>
<evidence type="ECO:0000313" key="2">
    <source>
        <dbReference type="EMBL" id="GEK92373.1"/>
    </source>
</evidence>
<sequence>MNTTKLARCAAITLGTLALSACATTLPPSPAIPLPAAGDLVKSAPLDGKLALPNAGTSLSMTYLSTNGITGSGTIPVTAEVILPPGQAPAGGWPIVAWAHGTVGIASQCAPSLNPYTPRNSAYLSEWIKRGFAIVATDYQGLGTSGVHPYLNTRAEAYNVLDSVRAALKGVPGLSNKVMIVGQSQGAGAAFAAAAFAPQYAPDLNIRGTVATGIPYMSPQIVQAMMASNQKKSPKTKQAASVDPVVAYGLLIGASYGGINSSFDPATAFTPKAMNAYNAASKVCLTPLLDEVKKDHLTQRNAFRPDMAKVLTPALKTMMYPTLKLSQPLFVGTGTADVDVATAGQLALVHDACAAGTLVQAHLYKGKDHSGAVLTSLPDSEIFTKAVMNGETLTPQCSPVAK</sequence>
<dbReference type="Pfam" id="PF03583">
    <property type="entry name" value="LIP"/>
    <property type="match status" value="1"/>
</dbReference>
<dbReference type="GO" id="GO:0004806">
    <property type="term" value="F:triacylglycerol lipase activity"/>
    <property type="evidence" value="ECO:0007669"/>
    <property type="project" value="InterPro"/>
</dbReference>
<keyword evidence="3" id="KW-1185">Reference proteome</keyword>
<dbReference type="GO" id="GO:0016042">
    <property type="term" value="P:lipid catabolic process"/>
    <property type="evidence" value="ECO:0007669"/>
    <property type="project" value="InterPro"/>
</dbReference>
<dbReference type="PANTHER" id="PTHR34853">
    <property type="match status" value="1"/>
</dbReference>
<dbReference type="AlphaFoldDB" id="A0A511AYK7"/>
<dbReference type="InterPro" id="IPR029058">
    <property type="entry name" value="AB_hydrolase_fold"/>
</dbReference>
<keyword evidence="1" id="KW-0732">Signal</keyword>
<dbReference type="PIRSF" id="PIRSF029171">
    <property type="entry name" value="Esterase_LipA"/>
    <property type="match status" value="1"/>
</dbReference>
<name>A0A511AYK7_9PROT</name>
<proteinExistence type="predicted"/>
<reference evidence="2 3" key="1">
    <citation type="submission" date="2019-07" db="EMBL/GenBank/DDBJ databases">
        <title>Whole genome shotgun sequence of Gluconobacter wancherniae NBRC 103581.</title>
        <authorList>
            <person name="Hosoyama A."/>
            <person name="Uohara A."/>
            <person name="Ohji S."/>
            <person name="Ichikawa N."/>
        </authorList>
    </citation>
    <scope>NUCLEOTIDE SEQUENCE [LARGE SCALE GENOMIC DNA]</scope>
    <source>
        <strain evidence="2 3">NBRC 103581</strain>
    </source>
</reference>
<feature type="signal peptide" evidence="1">
    <location>
        <begin position="1"/>
        <end position="23"/>
    </location>
</feature>
<accession>A0A511AYK7</accession>